<protein>
    <submittedName>
        <fullName evidence="7">Dephospho-CoA kinase</fullName>
    </submittedName>
</protein>
<evidence type="ECO:0000313" key="7">
    <source>
        <dbReference type="WBParaSite" id="TCNE_0001684001-mRNA-1"/>
    </source>
</evidence>
<organism evidence="6 7">
    <name type="scientific">Toxocara canis</name>
    <name type="common">Canine roundworm</name>
    <dbReference type="NCBI Taxonomy" id="6265"/>
    <lineage>
        <taxon>Eukaryota</taxon>
        <taxon>Metazoa</taxon>
        <taxon>Ecdysozoa</taxon>
        <taxon>Nematoda</taxon>
        <taxon>Chromadorea</taxon>
        <taxon>Rhabditida</taxon>
        <taxon>Spirurina</taxon>
        <taxon>Ascaridomorpha</taxon>
        <taxon>Ascaridoidea</taxon>
        <taxon>Toxocaridae</taxon>
        <taxon>Toxocara</taxon>
    </lineage>
</organism>
<dbReference type="EMBL" id="UYWY01023934">
    <property type="protein sequence ID" value="VDM48160.1"/>
    <property type="molecule type" value="Genomic_DNA"/>
</dbReference>
<gene>
    <name evidence="5" type="ORF">TCNE_LOCUS16839</name>
</gene>
<dbReference type="Proteomes" id="UP000050794">
    <property type="component" value="Unassembled WGS sequence"/>
</dbReference>
<feature type="region of interest" description="Disordered" evidence="3">
    <location>
        <begin position="1"/>
        <end position="25"/>
    </location>
</feature>
<keyword evidence="1" id="KW-0547">Nucleotide-binding</keyword>
<dbReference type="PROSITE" id="PS51219">
    <property type="entry name" value="DPCK"/>
    <property type="match status" value="1"/>
</dbReference>
<keyword evidence="2" id="KW-0067">ATP-binding</keyword>
<feature type="compositionally biased region" description="Basic and acidic residues" evidence="3">
    <location>
        <begin position="13"/>
        <end position="23"/>
    </location>
</feature>
<keyword evidence="4" id="KW-1133">Transmembrane helix</keyword>
<dbReference type="WBParaSite" id="TCNE_0001684001-mRNA-1">
    <property type="protein sequence ID" value="TCNE_0001684001-mRNA-1"/>
    <property type="gene ID" value="TCNE_0001684001"/>
</dbReference>
<accession>A0A183V7W9</accession>
<evidence type="ECO:0000313" key="6">
    <source>
        <dbReference type="Proteomes" id="UP000050794"/>
    </source>
</evidence>
<proteinExistence type="predicted"/>
<dbReference type="InterPro" id="IPR001977">
    <property type="entry name" value="Depp_CoAkinase"/>
</dbReference>
<dbReference type="InterPro" id="IPR027417">
    <property type="entry name" value="P-loop_NTPase"/>
</dbReference>
<sequence>MKSEEAEQLSRLQKRDNCDENAARSRINAQMPLSEKLRRATHIVDNSGDPERTRTQVNNLIDEFNASRLPFFIRGALLVLLALTILGLTQLIALL</sequence>
<evidence type="ECO:0000313" key="5">
    <source>
        <dbReference type="EMBL" id="VDM48160.1"/>
    </source>
</evidence>
<keyword evidence="6" id="KW-1185">Reference proteome</keyword>
<evidence type="ECO:0000256" key="4">
    <source>
        <dbReference type="SAM" id="Phobius"/>
    </source>
</evidence>
<keyword evidence="4" id="KW-0472">Membrane</keyword>
<evidence type="ECO:0000256" key="1">
    <source>
        <dbReference type="ARBA" id="ARBA00022741"/>
    </source>
</evidence>
<dbReference type="Gene3D" id="3.40.50.300">
    <property type="entry name" value="P-loop containing nucleotide triphosphate hydrolases"/>
    <property type="match status" value="1"/>
</dbReference>
<dbReference type="AlphaFoldDB" id="A0A183V7W9"/>
<reference evidence="5 6" key="2">
    <citation type="submission" date="2018-11" db="EMBL/GenBank/DDBJ databases">
        <authorList>
            <consortium name="Pathogen Informatics"/>
        </authorList>
    </citation>
    <scope>NUCLEOTIDE SEQUENCE [LARGE SCALE GENOMIC DNA]</scope>
</reference>
<dbReference type="GO" id="GO:0015937">
    <property type="term" value="P:coenzyme A biosynthetic process"/>
    <property type="evidence" value="ECO:0007669"/>
    <property type="project" value="InterPro"/>
</dbReference>
<feature type="transmembrane region" description="Helical" evidence="4">
    <location>
        <begin position="71"/>
        <end position="93"/>
    </location>
</feature>
<name>A0A183V7W9_TOXCA</name>
<reference evidence="7" key="1">
    <citation type="submission" date="2016-06" db="UniProtKB">
        <authorList>
            <consortium name="WormBaseParasite"/>
        </authorList>
    </citation>
    <scope>IDENTIFICATION</scope>
</reference>
<keyword evidence="4" id="KW-0812">Transmembrane</keyword>
<dbReference type="GO" id="GO:0004140">
    <property type="term" value="F:dephospho-CoA kinase activity"/>
    <property type="evidence" value="ECO:0007669"/>
    <property type="project" value="InterPro"/>
</dbReference>
<dbReference type="SUPFAM" id="SSF52540">
    <property type="entry name" value="P-loop containing nucleoside triphosphate hydrolases"/>
    <property type="match status" value="1"/>
</dbReference>
<evidence type="ECO:0000256" key="2">
    <source>
        <dbReference type="ARBA" id="ARBA00022840"/>
    </source>
</evidence>
<evidence type="ECO:0000256" key="3">
    <source>
        <dbReference type="SAM" id="MobiDB-lite"/>
    </source>
</evidence>
<dbReference type="GO" id="GO:0005524">
    <property type="term" value="F:ATP binding"/>
    <property type="evidence" value="ECO:0007669"/>
    <property type="project" value="UniProtKB-KW"/>
</dbReference>
<dbReference type="Pfam" id="PF01121">
    <property type="entry name" value="CoaE"/>
    <property type="match status" value="1"/>
</dbReference>